<dbReference type="EMBL" id="MRTJ01000009">
    <property type="protein sequence ID" value="OMF11758.1"/>
    <property type="molecule type" value="Genomic_DNA"/>
</dbReference>
<dbReference type="Proteomes" id="UP000187134">
    <property type="component" value="Unassembled WGS sequence"/>
</dbReference>
<evidence type="ECO:0000313" key="1">
    <source>
        <dbReference type="EMBL" id="OMF11758.1"/>
    </source>
</evidence>
<dbReference type="OrthoDB" id="2624070at2"/>
<gene>
    <name evidence="1" type="ORF">BK131_19990</name>
</gene>
<proteinExistence type="predicted"/>
<comment type="caution">
    <text evidence="1">The sequence shown here is derived from an EMBL/GenBank/DDBJ whole genome shotgun (WGS) entry which is preliminary data.</text>
</comment>
<dbReference type="RefSeq" id="WP_076332977.1">
    <property type="nucleotide sequence ID" value="NZ_MRTJ01000009.1"/>
</dbReference>
<name>A0A1R1BPL4_PAEAM</name>
<organism evidence="1 2">
    <name type="scientific">Paenibacillus amylolyticus</name>
    <dbReference type="NCBI Taxonomy" id="1451"/>
    <lineage>
        <taxon>Bacteria</taxon>
        <taxon>Bacillati</taxon>
        <taxon>Bacillota</taxon>
        <taxon>Bacilli</taxon>
        <taxon>Bacillales</taxon>
        <taxon>Paenibacillaceae</taxon>
        <taxon>Paenibacillus</taxon>
    </lineage>
</organism>
<sequence>MTRNWKRTAYVLFFVLVALFLIRSCGPQDIDTILSEEGIPPEQVKLVTTIETRTQLVLYQDLTTNNLTPALIQQKMWFTELARIGGGLQDNQAEPLTSHISGYEESKGKMIYIIYGYLHDADITQLHIRYEPKPVSSQVEAKIVEPSPDQSSGRLWYAVIQQPIHEMIWDIKGLNDEGHVIYSSLDSEVRR</sequence>
<dbReference type="AlphaFoldDB" id="A0A1R1BPL4"/>
<reference evidence="1 2" key="1">
    <citation type="submission" date="2016-11" db="EMBL/GenBank/DDBJ databases">
        <title>Paenibacillus species isolates.</title>
        <authorList>
            <person name="Beno S.M."/>
        </authorList>
    </citation>
    <scope>NUCLEOTIDE SEQUENCE [LARGE SCALE GENOMIC DNA]</scope>
    <source>
        <strain evidence="1 2">FSL H8-0246</strain>
    </source>
</reference>
<accession>A0A1R1BPL4</accession>
<protein>
    <submittedName>
        <fullName evidence="1">Uncharacterized protein</fullName>
    </submittedName>
</protein>
<evidence type="ECO:0000313" key="2">
    <source>
        <dbReference type="Proteomes" id="UP000187134"/>
    </source>
</evidence>